<keyword evidence="4" id="KW-1185">Reference proteome</keyword>
<dbReference type="InterPro" id="IPR037914">
    <property type="entry name" value="SpoVT-AbrB_sf"/>
</dbReference>
<reference evidence="3 4" key="1">
    <citation type="submission" date="2023-12" db="EMBL/GenBank/DDBJ databases">
        <title>Baltic Sea Cyanobacteria.</title>
        <authorList>
            <person name="Delbaje E."/>
            <person name="Fewer D.P."/>
            <person name="Shishido T.K."/>
        </authorList>
    </citation>
    <scope>NUCLEOTIDE SEQUENCE [LARGE SCALE GENOMIC DNA]</scope>
    <source>
        <strain evidence="3 4">UHCC 0370</strain>
    </source>
</reference>
<gene>
    <name evidence="3" type="ORF">VB774_16910</name>
</gene>
<dbReference type="PROSITE" id="PS51740">
    <property type="entry name" value="SPOVT_ABRB"/>
    <property type="match status" value="1"/>
</dbReference>
<dbReference type="RefSeq" id="WP_281005856.1">
    <property type="nucleotide sequence ID" value="NZ_JAYGIE010000087.1"/>
</dbReference>
<evidence type="ECO:0000259" key="2">
    <source>
        <dbReference type="PROSITE" id="PS51740"/>
    </source>
</evidence>
<evidence type="ECO:0000256" key="1">
    <source>
        <dbReference type="PROSITE-ProRule" id="PRU01076"/>
    </source>
</evidence>
<dbReference type="SUPFAM" id="SSF89447">
    <property type="entry name" value="AbrB/MazE/MraZ-like"/>
    <property type="match status" value="1"/>
</dbReference>
<keyword evidence="1 3" id="KW-0238">DNA-binding</keyword>
<dbReference type="Pfam" id="PF04014">
    <property type="entry name" value="MazE_antitoxin"/>
    <property type="match status" value="1"/>
</dbReference>
<evidence type="ECO:0000313" key="3">
    <source>
        <dbReference type="EMBL" id="MEA5479304.1"/>
    </source>
</evidence>
<dbReference type="EMBL" id="JAYGIE010000087">
    <property type="protein sequence ID" value="MEA5479304.1"/>
    <property type="molecule type" value="Genomic_DNA"/>
</dbReference>
<organism evidence="3 4">
    <name type="scientific">Pseudanabaena galeata UHCC 0370</name>
    <dbReference type="NCBI Taxonomy" id="3110310"/>
    <lineage>
        <taxon>Bacteria</taxon>
        <taxon>Bacillati</taxon>
        <taxon>Cyanobacteriota</taxon>
        <taxon>Cyanophyceae</taxon>
        <taxon>Pseudanabaenales</taxon>
        <taxon>Pseudanabaenaceae</taxon>
        <taxon>Pseudanabaena</taxon>
    </lineage>
</organism>
<accession>A0ABU5TM15</accession>
<proteinExistence type="predicted"/>
<protein>
    <submittedName>
        <fullName evidence="3">AbrB/MazE/SpoVT family DNA-binding domain-containing protein</fullName>
    </submittedName>
</protein>
<sequence length="87" mass="9854">MGAAIRTRIIKIGNSQGIRIPKLLLEQSGIHAEVEIEVQGSHLTVRPFPQLRMGWNQAFATMAEQGDDILLDDISPTDWERVDWAWD</sequence>
<dbReference type="InterPro" id="IPR007159">
    <property type="entry name" value="SpoVT-AbrB_dom"/>
</dbReference>
<dbReference type="Proteomes" id="UP001301388">
    <property type="component" value="Unassembled WGS sequence"/>
</dbReference>
<evidence type="ECO:0000313" key="4">
    <source>
        <dbReference type="Proteomes" id="UP001301388"/>
    </source>
</evidence>
<comment type="caution">
    <text evidence="3">The sequence shown here is derived from an EMBL/GenBank/DDBJ whole genome shotgun (WGS) entry which is preliminary data.</text>
</comment>
<dbReference type="SMART" id="SM00966">
    <property type="entry name" value="SpoVT_AbrB"/>
    <property type="match status" value="1"/>
</dbReference>
<dbReference type="Gene3D" id="2.10.260.10">
    <property type="match status" value="1"/>
</dbReference>
<dbReference type="GO" id="GO:0003677">
    <property type="term" value="F:DNA binding"/>
    <property type="evidence" value="ECO:0007669"/>
    <property type="project" value="UniProtKB-KW"/>
</dbReference>
<name>A0ABU5TM15_9CYAN</name>
<feature type="domain" description="SpoVT-AbrB" evidence="2">
    <location>
        <begin position="7"/>
        <end position="50"/>
    </location>
</feature>